<dbReference type="InterPro" id="IPR006367">
    <property type="entry name" value="Sirohaem_synthase_N"/>
</dbReference>
<gene>
    <name evidence="7" type="ORF">HZF05_15410</name>
</gene>
<comment type="pathway">
    <text evidence="1">Porphyrin-containing compound metabolism; siroheme biosynthesis; sirohydrochlorin from precorrin-2: step 1/1.</text>
</comment>
<evidence type="ECO:0000313" key="8">
    <source>
        <dbReference type="Proteomes" id="UP000570166"/>
    </source>
</evidence>
<dbReference type="SUPFAM" id="SSF51735">
    <property type="entry name" value="NAD(P)-binding Rossmann-fold domains"/>
    <property type="match status" value="1"/>
</dbReference>
<dbReference type="RefSeq" id="WP_160365447.1">
    <property type="nucleotide sequence ID" value="NZ_JACEIB010000025.1"/>
</dbReference>
<dbReference type="InterPro" id="IPR028161">
    <property type="entry name" value="Met8-like"/>
</dbReference>
<dbReference type="Pfam" id="PF13241">
    <property type="entry name" value="NAD_binding_7"/>
    <property type="match status" value="1"/>
</dbReference>
<evidence type="ECO:0000256" key="5">
    <source>
        <dbReference type="ARBA" id="ARBA00023244"/>
    </source>
</evidence>
<proteinExistence type="predicted"/>
<dbReference type="UniPathway" id="UPA00262">
    <property type="reaction ID" value="UER00222"/>
</dbReference>
<protein>
    <recommendedName>
        <fullName evidence="2">precorrin-2 dehydrogenase</fullName>
        <ecNumber evidence="2">1.3.1.76</ecNumber>
    </recommendedName>
</protein>
<keyword evidence="8" id="KW-1185">Reference proteome</keyword>
<dbReference type="PANTHER" id="PTHR35330">
    <property type="entry name" value="SIROHEME BIOSYNTHESIS PROTEIN MET8"/>
    <property type="match status" value="1"/>
</dbReference>
<dbReference type="GO" id="GO:0019354">
    <property type="term" value="P:siroheme biosynthetic process"/>
    <property type="evidence" value="ECO:0007669"/>
    <property type="project" value="UniProtKB-UniPathway"/>
</dbReference>
<keyword evidence="5" id="KW-0627">Porphyrin biosynthesis</keyword>
<dbReference type="EMBL" id="JACEIB010000025">
    <property type="protein sequence ID" value="MBA2935474.1"/>
    <property type="molecule type" value="Genomic_DNA"/>
</dbReference>
<evidence type="ECO:0000256" key="6">
    <source>
        <dbReference type="ARBA" id="ARBA00047561"/>
    </source>
</evidence>
<comment type="catalytic activity">
    <reaction evidence="6">
        <text>precorrin-2 + NAD(+) = sirohydrochlorin + NADH + 2 H(+)</text>
        <dbReference type="Rhea" id="RHEA:15613"/>
        <dbReference type="ChEBI" id="CHEBI:15378"/>
        <dbReference type="ChEBI" id="CHEBI:57540"/>
        <dbReference type="ChEBI" id="CHEBI:57945"/>
        <dbReference type="ChEBI" id="CHEBI:58351"/>
        <dbReference type="ChEBI" id="CHEBI:58827"/>
        <dbReference type="EC" id="1.3.1.76"/>
    </reaction>
</comment>
<dbReference type="Proteomes" id="UP000570166">
    <property type="component" value="Unassembled WGS sequence"/>
</dbReference>
<dbReference type="Gene3D" id="3.40.50.720">
    <property type="entry name" value="NAD(P)-binding Rossmann-like Domain"/>
    <property type="match status" value="1"/>
</dbReference>
<dbReference type="InterPro" id="IPR036291">
    <property type="entry name" value="NAD(P)-bd_dom_sf"/>
</dbReference>
<dbReference type="GO" id="GO:0004325">
    <property type="term" value="F:ferrochelatase activity"/>
    <property type="evidence" value="ECO:0007669"/>
    <property type="project" value="InterPro"/>
</dbReference>
<dbReference type="Gene3D" id="3.30.160.110">
    <property type="entry name" value="Siroheme synthase, domain 2"/>
    <property type="match status" value="1"/>
</dbReference>
<evidence type="ECO:0000256" key="1">
    <source>
        <dbReference type="ARBA" id="ARBA00005010"/>
    </source>
</evidence>
<evidence type="ECO:0000256" key="3">
    <source>
        <dbReference type="ARBA" id="ARBA00023002"/>
    </source>
</evidence>
<sequence length="253" mass="26764">MHSLPLFLRLQGRPIILLGDGDAAVAKRRLLERAGAAVVGEAENATLAIVAIDDAGGAQAAVARLRARGILVNAVDRPSLCDFTLPAIVDRDPVLVAIGTGGASAGLAKALRQRIEAFLPANLGALAERLHAARPRIRTRFPDAADRRRAIDAALDPGGLLDPLAHHDADIDQWLAAAKEQPPRTIHIRLRSADPDDLTIREARALAQADTVHLIGDIPPAIRHHVRADAAQIEGLPPTEPLTGQTVILEAAV</sequence>
<dbReference type="SUPFAM" id="SSF75615">
    <property type="entry name" value="Siroheme synthase middle domains-like"/>
    <property type="match status" value="1"/>
</dbReference>
<organism evidence="7 8">
    <name type="scientific">Sphingomonas chungangi</name>
    <dbReference type="NCBI Taxonomy" id="2683589"/>
    <lineage>
        <taxon>Bacteria</taxon>
        <taxon>Pseudomonadati</taxon>
        <taxon>Pseudomonadota</taxon>
        <taxon>Alphaproteobacteria</taxon>
        <taxon>Sphingomonadales</taxon>
        <taxon>Sphingomonadaceae</taxon>
        <taxon>Sphingomonas</taxon>
    </lineage>
</organism>
<comment type="caution">
    <text evidence="7">The sequence shown here is derived from an EMBL/GenBank/DDBJ whole genome shotgun (WGS) entry which is preliminary data.</text>
</comment>
<dbReference type="AlphaFoldDB" id="A0A838L8G6"/>
<accession>A0A838L8G6</accession>
<evidence type="ECO:0000313" key="7">
    <source>
        <dbReference type="EMBL" id="MBA2935474.1"/>
    </source>
</evidence>
<name>A0A838L8G6_9SPHN</name>
<dbReference type="GO" id="GO:0043115">
    <property type="term" value="F:precorrin-2 dehydrogenase activity"/>
    <property type="evidence" value="ECO:0007669"/>
    <property type="project" value="UniProtKB-EC"/>
</dbReference>
<dbReference type="PANTHER" id="PTHR35330:SF1">
    <property type="entry name" value="SIROHEME BIOSYNTHESIS PROTEIN MET8"/>
    <property type="match status" value="1"/>
</dbReference>
<keyword evidence="3" id="KW-0560">Oxidoreductase</keyword>
<dbReference type="NCBIfam" id="TIGR01470">
    <property type="entry name" value="cysG_Nterm"/>
    <property type="match status" value="1"/>
</dbReference>
<reference evidence="7 8" key="1">
    <citation type="submission" date="2020-07" db="EMBL/GenBank/DDBJ databases">
        <authorList>
            <person name="Sun Q."/>
        </authorList>
    </citation>
    <scope>NUCLEOTIDE SEQUENCE [LARGE SCALE GENOMIC DNA]</scope>
    <source>
        <strain evidence="7 8">CGMCC 1.13654</strain>
    </source>
</reference>
<evidence type="ECO:0000256" key="4">
    <source>
        <dbReference type="ARBA" id="ARBA00023027"/>
    </source>
</evidence>
<keyword evidence="4" id="KW-0520">NAD</keyword>
<evidence type="ECO:0000256" key="2">
    <source>
        <dbReference type="ARBA" id="ARBA00012400"/>
    </source>
</evidence>
<dbReference type="EC" id="1.3.1.76" evidence="2"/>